<feature type="coiled-coil region" evidence="3">
    <location>
        <begin position="93"/>
        <end position="135"/>
    </location>
</feature>
<dbReference type="PANTHER" id="PTHR30295">
    <property type="entry name" value="BACTERIOFERRITIN"/>
    <property type="match status" value="1"/>
</dbReference>
<accession>A0A075LIL3</accession>
<dbReference type="PROSITE" id="PS50905">
    <property type="entry name" value="FERRITIN_LIKE"/>
    <property type="match status" value="1"/>
</dbReference>
<evidence type="ECO:0000259" key="4">
    <source>
        <dbReference type="PROSITE" id="PS50905"/>
    </source>
</evidence>
<dbReference type="InterPro" id="IPR008331">
    <property type="entry name" value="Ferritin_DPS_dom"/>
</dbReference>
<dbReference type="Pfam" id="PF00210">
    <property type="entry name" value="Ferritin"/>
    <property type="match status" value="1"/>
</dbReference>
<dbReference type="Proteomes" id="UP000199735">
    <property type="component" value="Unassembled WGS sequence"/>
</dbReference>
<dbReference type="EMBL" id="FOCD01000001">
    <property type="protein sequence ID" value="SEM90452.1"/>
    <property type="molecule type" value="Genomic_DNA"/>
</dbReference>
<dbReference type="Proteomes" id="UP000027980">
    <property type="component" value="Chromosome"/>
</dbReference>
<dbReference type="GO" id="GO:0006879">
    <property type="term" value="P:intracellular iron ion homeostasis"/>
    <property type="evidence" value="ECO:0007669"/>
    <property type="project" value="UniProtKB-KW"/>
</dbReference>
<protein>
    <submittedName>
        <fullName evidence="5">Bacterioferritin</fullName>
    </submittedName>
</protein>
<evidence type="ECO:0000256" key="1">
    <source>
        <dbReference type="ARBA" id="ARBA00022434"/>
    </source>
</evidence>
<evidence type="ECO:0000313" key="5">
    <source>
        <dbReference type="EMBL" id="AIF66036.1"/>
    </source>
</evidence>
<dbReference type="AlphaFoldDB" id="A0A075LIL3"/>
<keyword evidence="3" id="KW-0175">Coiled coil</keyword>
<dbReference type="GO" id="GO:0020037">
    <property type="term" value="F:heme binding"/>
    <property type="evidence" value="ECO:0007669"/>
    <property type="project" value="TreeGrafter"/>
</dbReference>
<evidence type="ECO:0000256" key="3">
    <source>
        <dbReference type="SAM" id="Coils"/>
    </source>
</evidence>
<keyword evidence="2" id="KW-0408">Iron</keyword>
<proteinExistence type="predicted"/>
<dbReference type="HOGENOM" id="CLU_122243_0_0_9"/>
<dbReference type="InterPro" id="IPR009040">
    <property type="entry name" value="Ferritin-like_diiron"/>
</dbReference>
<dbReference type="PANTHER" id="PTHR30295:SF0">
    <property type="entry name" value="BACTERIOFERRITIN"/>
    <property type="match status" value="1"/>
</dbReference>
<keyword evidence="1" id="KW-0409">Iron storage</keyword>
<feature type="domain" description="Ferritin-like diiron" evidence="4">
    <location>
        <begin position="11"/>
        <end position="153"/>
    </location>
</feature>
<dbReference type="InterPro" id="IPR012347">
    <property type="entry name" value="Ferritin-like"/>
</dbReference>
<evidence type="ECO:0000313" key="7">
    <source>
        <dbReference type="Proteomes" id="UP000027980"/>
    </source>
</evidence>
<dbReference type="InterPro" id="IPR009078">
    <property type="entry name" value="Ferritin-like_SF"/>
</dbReference>
<name>A0A075LIL3_9BACI</name>
<accession>A0AAX2EE26</accession>
<gene>
    <name evidence="5" type="ORF">GZ22_04910</name>
    <name evidence="6" type="ORF">SAMN04489762_1361</name>
</gene>
<dbReference type="GeneID" id="34221648"/>
<evidence type="ECO:0000313" key="8">
    <source>
        <dbReference type="Proteomes" id="UP000199735"/>
    </source>
</evidence>
<evidence type="ECO:0000313" key="6">
    <source>
        <dbReference type="EMBL" id="SEM90452.1"/>
    </source>
</evidence>
<dbReference type="GO" id="GO:0008199">
    <property type="term" value="F:ferric iron binding"/>
    <property type="evidence" value="ECO:0007669"/>
    <property type="project" value="InterPro"/>
</dbReference>
<sequence>MADNIRKIKDDSQLQELINGLNVDLANEYAASIMYTTYSSAVSGLSRAYLKPFFEDEITDEIGHAKYLADKIVTLGGVPTTVPAEVPYHTDVKKMLTEARDAEQDTIDRYEKRRKQAEELNLTELATKLEDLITDETNHRDELNRLLSDSRLS</sequence>
<dbReference type="CDD" id="cd00657">
    <property type="entry name" value="Ferritin_like"/>
    <property type="match status" value="1"/>
</dbReference>
<dbReference type="OrthoDB" id="9792238at2"/>
<dbReference type="SUPFAM" id="SSF47240">
    <property type="entry name" value="Ferritin-like"/>
    <property type="match status" value="1"/>
</dbReference>
<dbReference type="EMBL" id="CP008876">
    <property type="protein sequence ID" value="AIF66036.1"/>
    <property type="molecule type" value="Genomic_DNA"/>
</dbReference>
<dbReference type="GO" id="GO:0005829">
    <property type="term" value="C:cytosol"/>
    <property type="evidence" value="ECO:0007669"/>
    <property type="project" value="TreeGrafter"/>
</dbReference>
<dbReference type="GO" id="GO:0004322">
    <property type="term" value="F:ferroxidase activity"/>
    <property type="evidence" value="ECO:0007669"/>
    <property type="project" value="TreeGrafter"/>
</dbReference>
<organism evidence="5 7">
    <name type="scientific">Terribacillus saccharophilus</name>
    <dbReference type="NCBI Taxonomy" id="361277"/>
    <lineage>
        <taxon>Bacteria</taxon>
        <taxon>Bacillati</taxon>
        <taxon>Bacillota</taxon>
        <taxon>Bacilli</taxon>
        <taxon>Bacillales</taxon>
        <taxon>Bacillaceae</taxon>
        <taxon>Terribacillus</taxon>
    </lineage>
</organism>
<dbReference type="RefSeq" id="WP_038559277.1">
    <property type="nucleotide sequence ID" value="NZ_CP008876.1"/>
</dbReference>
<evidence type="ECO:0000256" key="2">
    <source>
        <dbReference type="ARBA" id="ARBA00023004"/>
    </source>
</evidence>
<reference evidence="6 8" key="2">
    <citation type="submission" date="2016-10" db="EMBL/GenBank/DDBJ databases">
        <authorList>
            <person name="Varghese N."/>
            <person name="Submissions S."/>
        </authorList>
    </citation>
    <scope>NUCLEOTIDE SEQUENCE [LARGE SCALE GENOMIC DNA]</scope>
    <source>
        <strain evidence="6 8">DSM 21619</strain>
    </source>
</reference>
<dbReference type="KEGG" id="tap:GZ22_04910"/>
<reference evidence="5 7" key="1">
    <citation type="submission" date="2014-07" db="EMBL/GenBank/DDBJ databases">
        <title>Complete genome sequence of a moderately halophilic bacterium Terribacillus aidingensis MP602, isolated from Cryptomeria fortunei in Tianmu mountain in China.</title>
        <authorList>
            <person name="Wang Y."/>
            <person name="Lu P."/>
            <person name="Zhang L."/>
        </authorList>
    </citation>
    <scope>NUCLEOTIDE SEQUENCE [LARGE SCALE GENOMIC DNA]</scope>
    <source>
        <strain evidence="5 7">MP602</strain>
    </source>
</reference>
<dbReference type="Gene3D" id="1.20.1260.10">
    <property type="match status" value="1"/>
</dbReference>